<dbReference type="Pfam" id="PF00528">
    <property type="entry name" value="BPD_transp_1"/>
    <property type="match status" value="1"/>
</dbReference>
<dbReference type="PROSITE" id="PS50928">
    <property type="entry name" value="ABC_TM1"/>
    <property type="match status" value="1"/>
</dbReference>
<name>A0ABW0W386_9BACL</name>
<sequence length="319" mass="36110">MQNTESVLVDNRIVGTRKINRTWKGILRNWELYIFIAPAFLYFLIFCYGPMYGIQIAFRNFIPTEGFLGSPWVGFDHFTHFFNSYYFWDLIWNTLSISLYELAVGFPIPILLALAFNEVRTGFFKKMVQTVTYAPHFISVVVMAGMIITFLSPTTGIVTHILEWVGLNPPDFLTDPKWFKTMYVFSGVWQSAGWGTIIYLAALSGVDPGLHEAAIIDGASRFQRMRHINIPTLIPMMTILLILNVGSLLGVGFEKILLLQNPLNMESSNIISTFVYQSGLVDAQYSFSTAVGLFNSVVNAILLVVVNQVVRRTSENSLW</sequence>
<dbReference type="PANTHER" id="PTHR43227:SF11">
    <property type="entry name" value="BLL4140 PROTEIN"/>
    <property type="match status" value="1"/>
</dbReference>
<evidence type="ECO:0000256" key="2">
    <source>
        <dbReference type="ARBA" id="ARBA00022448"/>
    </source>
</evidence>
<feature type="transmembrane region" description="Helical" evidence="7">
    <location>
        <begin position="30"/>
        <end position="51"/>
    </location>
</feature>
<dbReference type="PANTHER" id="PTHR43227">
    <property type="entry name" value="BLL4140 PROTEIN"/>
    <property type="match status" value="1"/>
</dbReference>
<evidence type="ECO:0000256" key="6">
    <source>
        <dbReference type="ARBA" id="ARBA00023136"/>
    </source>
</evidence>
<dbReference type="CDD" id="cd06261">
    <property type="entry name" value="TM_PBP2"/>
    <property type="match status" value="1"/>
</dbReference>
<feature type="transmembrane region" description="Helical" evidence="7">
    <location>
        <begin position="182"/>
        <end position="202"/>
    </location>
</feature>
<dbReference type="SUPFAM" id="SSF161098">
    <property type="entry name" value="MetI-like"/>
    <property type="match status" value="1"/>
</dbReference>
<keyword evidence="4 7" id="KW-0812">Transmembrane</keyword>
<comment type="caution">
    <text evidence="9">The sequence shown here is derived from an EMBL/GenBank/DDBJ whole genome shotgun (WGS) entry which is preliminary data.</text>
</comment>
<feature type="domain" description="ABC transmembrane type-1" evidence="8">
    <location>
        <begin position="91"/>
        <end position="306"/>
    </location>
</feature>
<evidence type="ECO:0000256" key="7">
    <source>
        <dbReference type="RuleBase" id="RU363032"/>
    </source>
</evidence>
<feature type="transmembrane region" description="Helical" evidence="7">
    <location>
        <begin position="285"/>
        <end position="306"/>
    </location>
</feature>
<dbReference type="EMBL" id="JBHSOW010000095">
    <property type="protein sequence ID" value="MFC5652340.1"/>
    <property type="molecule type" value="Genomic_DNA"/>
</dbReference>
<keyword evidence="5 7" id="KW-1133">Transmembrane helix</keyword>
<dbReference type="Proteomes" id="UP001596047">
    <property type="component" value="Unassembled WGS sequence"/>
</dbReference>
<keyword evidence="3" id="KW-1003">Cell membrane</keyword>
<evidence type="ECO:0000313" key="9">
    <source>
        <dbReference type="EMBL" id="MFC5652340.1"/>
    </source>
</evidence>
<evidence type="ECO:0000256" key="5">
    <source>
        <dbReference type="ARBA" id="ARBA00022989"/>
    </source>
</evidence>
<dbReference type="InterPro" id="IPR050809">
    <property type="entry name" value="UgpAE/MalFG_permease"/>
</dbReference>
<proteinExistence type="inferred from homology"/>
<accession>A0ABW0W386</accession>
<dbReference type="Gene3D" id="1.10.3720.10">
    <property type="entry name" value="MetI-like"/>
    <property type="match status" value="1"/>
</dbReference>
<feature type="transmembrane region" description="Helical" evidence="7">
    <location>
        <begin position="137"/>
        <end position="162"/>
    </location>
</feature>
<protein>
    <submittedName>
        <fullName evidence="9">ABC transporter permease</fullName>
    </submittedName>
</protein>
<evidence type="ECO:0000256" key="1">
    <source>
        <dbReference type="ARBA" id="ARBA00004651"/>
    </source>
</evidence>
<evidence type="ECO:0000313" key="10">
    <source>
        <dbReference type="Proteomes" id="UP001596047"/>
    </source>
</evidence>
<dbReference type="InterPro" id="IPR000515">
    <property type="entry name" value="MetI-like"/>
</dbReference>
<comment type="similarity">
    <text evidence="7">Belongs to the binding-protein-dependent transport system permease family.</text>
</comment>
<evidence type="ECO:0000256" key="3">
    <source>
        <dbReference type="ARBA" id="ARBA00022475"/>
    </source>
</evidence>
<organism evidence="9 10">
    <name type="scientific">Paenibacillus solisilvae</name>
    <dbReference type="NCBI Taxonomy" id="2486751"/>
    <lineage>
        <taxon>Bacteria</taxon>
        <taxon>Bacillati</taxon>
        <taxon>Bacillota</taxon>
        <taxon>Bacilli</taxon>
        <taxon>Bacillales</taxon>
        <taxon>Paenibacillaceae</taxon>
        <taxon>Paenibacillus</taxon>
    </lineage>
</organism>
<reference evidence="10" key="1">
    <citation type="journal article" date="2019" name="Int. J. Syst. Evol. Microbiol.">
        <title>The Global Catalogue of Microorganisms (GCM) 10K type strain sequencing project: providing services to taxonomists for standard genome sequencing and annotation.</title>
        <authorList>
            <consortium name="The Broad Institute Genomics Platform"/>
            <consortium name="The Broad Institute Genome Sequencing Center for Infectious Disease"/>
            <person name="Wu L."/>
            <person name="Ma J."/>
        </authorList>
    </citation>
    <scope>NUCLEOTIDE SEQUENCE [LARGE SCALE GENOMIC DNA]</scope>
    <source>
        <strain evidence="10">CGMCC 1.3240</strain>
    </source>
</reference>
<feature type="transmembrane region" description="Helical" evidence="7">
    <location>
        <begin position="90"/>
        <end position="116"/>
    </location>
</feature>
<feature type="transmembrane region" description="Helical" evidence="7">
    <location>
        <begin position="230"/>
        <end position="253"/>
    </location>
</feature>
<evidence type="ECO:0000256" key="4">
    <source>
        <dbReference type="ARBA" id="ARBA00022692"/>
    </source>
</evidence>
<dbReference type="InterPro" id="IPR035906">
    <property type="entry name" value="MetI-like_sf"/>
</dbReference>
<keyword evidence="6 7" id="KW-0472">Membrane</keyword>
<comment type="subcellular location">
    <subcellularLocation>
        <location evidence="1 7">Cell membrane</location>
        <topology evidence="1 7">Multi-pass membrane protein</topology>
    </subcellularLocation>
</comment>
<keyword evidence="10" id="KW-1185">Reference proteome</keyword>
<evidence type="ECO:0000259" key="8">
    <source>
        <dbReference type="PROSITE" id="PS50928"/>
    </source>
</evidence>
<dbReference type="RefSeq" id="WP_379190976.1">
    <property type="nucleotide sequence ID" value="NZ_JBHSOW010000095.1"/>
</dbReference>
<keyword evidence="2 7" id="KW-0813">Transport</keyword>
<gene>
    <name evidence="9" type="ORF">ACFPYJ_25150</name>
</gene>